<feature type="compositionally biased region" description="Polar residues" evidence="1">
    <location>
        <begin position="440"/>
        <end position="458"/>
    </location>
</feature>
<sequence length="853" mass="85301">MSLSAVSAATARSGMPALSPAQLKAEVGELVYIGQGATGLVYRGTVGAQQAADPPVIPEDAGVASCPSEAIPVAVKFMICNTPQQLWQRAKEALLSKLVTHPNLVRTLAMDVTLVTQNTYREWGINPRLPRREASNSGANFRPGTSPSAGGDGAYDSAGAAAIAAVGGRPAAPEDAASLSAARGLSREVLSALSSGRGTDPGGAARSGGSHQEPAACDTPGRGGARRVLPSSHRALGPMMEVLGPGGIRGAAANRGIGGPRRSGGGGPHVAAGGKSLGLDPLEGCWAPHYSGGAGTASLSRGELSSADLQATPNGSGAVGGSSRRRALAGAGEVAAAGAAVAAAEVEDWTDPVPPPLGVNAARMVGAGTGRMPPILPPPLPPALGLPMGAPKPVSAPARPERAMHVAAGMNMRRPMSPNALSAAGMQGGGQHYPWGGALSSGSQSHAAATTTPASLGTASRPATAGAFSTPASLLSPMLAASPLLSVSASRDDSACCIGGTVVRGGTASCTLSTADGGPNGSTIASCSAGGTRDGKGSRAGMDPVPFQDMLYHLDALPGRFLAKVIMEYCDSGTLLQRINAGDFTAHPEAGAIAQLAALRATLWCLQEVAAGMAHLHSLNIIHGDLKPGNVLLTSEPSSPLGYVCKVSDFGLATALEASEQTITHENWGTVLYMAPESCAGRCRKASDVYSFGVLLWQMTTGQRPYAGLQAGQVLLGVKTGNLRLQWPAWANKSLVKVGQACLRFEPKERPGFKGIRSALAKVSARLDQKIAAFEAAGVMGSAALAAEAALAAAAGAEGVGEAAGAEMAGGSEGEATREALGDARLAAAAGLGVAAERTSPRSGESVQASAGG</sequence>
<feature type="region of interest" description="Disordered" evidence="1">
    <location>
        <begin position="193"/>
        <end position="238"/>
    </location>
</feature>
<protein>
    <recommendedName>
        <fullName evidence="2">Protein kinase domain-containing protein</fullName>
    </recommendedName>
</protein>
<name>A0A836BYL4_9CHLO</name>
<dbReference type="Pfam" id="PF07714">
    <property type="entry name" value="PK_Tyr_Ser-Thr"/>
    <property type="match status" value="1"/>
</dbReference>
<gene>
    <name evidence="3" type="ORF">HYH03_008755</name>
</gene>
<evidence type="ECO:0000256" key="1">
    <source>
        <dbReference type="SAM" id="MobiDB-lite"/>
    </source>
</evidence>
<dbReference type="PROSITE" id="PS50011">
    <property type="entry name" value="PROTEIN_KINASE_DOM"/>
    <property type="match status" value="1"/>
</dbReference>
<dbReference type="InterPro" id="IPR000719">
    <property type="entry name" value="Prot_kinase_dom"/>
</dbReference>
<organism evidence="3 4">
    <name type="scientific">Edaphochlamys debaryana</name>
    <dbReference type="NCBI Taxonomy" id="47281"/>
    <lineage>
        <taxon>Eukaryota</taxon>
        <taxon>Viridiplantae</taxon>
        <taxon>Chlorophyta</taxon>
        <taxon>core chlorophytes</taxon>
        <taxon>Chlorophyceae</taxon>
        <taxon>CS clade</taxon>
        <taxon>Chlamydomonadales</taxon>
        <taxon>Chlamydomonadales incertae sedis</taxon>
        <taxon>Edaphochlamys</taxon>
    </lineage>
</organism>
<feature type="region of interest" description="Disordered" evidence="1">
    <location>
        <begin position="833"/>
        <end position="853"/>
    </location>
</feature>
<evidence type="ECO:0000313" key="4">
    <source>
        <dbReference type="Proteomes" id="UP000612055"/>
    </source>
</evidence>
<dbReference type="PANTHER" id="PTHR44329:SF214">
    <property type="entry name" value="PROTEIN KINASE DOMAIN-CONTAINING PROTEIN"/>
    <property type="match status" value="1"/>
</dbReference>
<dbReference type="SMART" id="SM00220">
    <property type="entry name" value="S_TKc"/>
    <property type="match status" value="1"/>
</dbReference>
<keyword evidence="4" id="KW-1185">Reference proteome</keyword>
<accession>A0A836BYL4</accession>
<dbReference type="InterPro" id="IPR011009">
    <property type="entry name" value="Kinase-like_dom_sf"/>
</dbReference>
<feature type="compositionally biased region" description="Polar residues" evidence="1">
    <location>
        <begin position="841"/>
        <end position="853"/>
    </location>
</feature>
<feature type="compositionally biased region" description="Polar residues" evidence="1">
    <location>
        <begin position="135"/>
        <end position="148"/>
    </location>
</feature>
<dbReference type="InterPro" id="IPR001245">
    <property type="entry name" value="Ser-Thr/Tyr_kinase_cat_dom"/>
</dbReference>
<dbReference type="Proteomes" id="UP000612055">
    <property type="component" value="Unassembled WGS sequence"/>
</dbReference>
<dbReference type="AlphaFoldDB" id="A0A836BYL4"/>
<dbReference type="InterPro" id="IPR008271">
    <property type="entry name" value="Ser/Thr_kinase_AS"/>
</dbReference>
<dbReference type="SUPFAM" id="SSF56112">
    <property type="entry name" value="Protein kinase-like (PK-like)"/>
    <property type="match status" value="1"/>
</dbReference>
<reference evidence="3" key="1">
    <citation type="journal article" date="2020" name="bioRxiv">
        <title>Comparative genomics of Chlamydomonas.</title>
        <authorList>
            <person name="Craig R.J."/>
            <person name="Hasan A.R."/>
            <person name="Ness R.W."/>
            <person name="Keightley P.D."/>
        </authorList>
    </citation>
    <scope>NUCLEOTIDE SEQUENCE</scope>
    <source>
        <strain evidence="3">CCAP 11/70</strain>
    </source>
</reference>
<evidence type="ECO:0000259" key="2">
    <source>
        <dbReference type="PROSITE" id="PS50011"/>
    </source>
</evidence>
<dbReference type="GO" id="GO:0004674">
    <property type="term" value="F:protein serine/threonine kinase activity"/>
    <property type="evidence" value="ECO:0007669"/>
    <property type="project" value="TreeGrafter"/>
</dbReference>
<dbReference type="Gene3D" id="1.10.510.10">
    <property type="entry name" value="Transferase(Phosphotransferase) domain 1"/>
    <property type="match status" value="1"/>
</dbReference>
<dbReference type="PROSITE" id="PS00108">
    <property type="entry name" value="PROTEIN_KINASE_ST"/>
    <property type="match status" value="1"/>
</dbReference>
<dbReference type="OrthoDB" id="4062651at2759"/>
<dbReference type="GO" id="GO:0005524">
    <property type="term" value="F:ATP binding"/>
    <property type="evidence" value="ECO:0007669"/>
    <property type="project" value="InterPro"/>
</dbReference>
<feature type="domain" description="Protein kinase" evidence="2">
    <location>
        <begin position="496"/>
        <end position="767"/>
    </location>
</feature>
<feature type="region of interest" description="Disordered" evidence="1">
    <location>
        <begin position="251"/>
        <end position="273"/>
    </location>
</feature>
<dbReference type="PANTHER" id="PTHR44329">
    <property type="entry name" value="SERINE/THREONINE-PROTEIN KINASE TNNI3K-RELATED"/>
    <property type="match status" value="1"/>
</dbReference>
<dbReference type="Gene3D" id="3.30.200.20">
    <property type="entry name" value="Phosphorylase Kinase, domain 1"/>
    <property type="match status" value="1"/>
</dbReference>
<feature type="compositionally biased region" description="Gly residues" evidence="1">
    <location>
        <begin position="256"/>
        <end position="268"/>
    </location>
</feature>
<feature type="region of interest" description="Disordered" evidence="1">
    <location>
        <begin position="435"/>
        <end position="467"/>
    </location>
</feature>
<comment type="caution">
    <text evidence="3">The sequence shown here is derived from an EMBL/GenBank/DDBJ whole genome shotgun (WGS) entry which is preliminary data.</text>
</comment>
<feature type="region of interest" description="Disordered" evidence="1">
    <location>
        <begin position="126"/>
        <end position="153"/>
    </location>
</feature>
<evidence type="ECO:0000313" key="3">
    <source>
        <dbReference type="EMBL" id="KAG2493092.1"/>
    </source>
</evidence>
<dbReference type="EMBL" id="JAEHOE010000040">
    <property type="protein sequence ID" value="KAG2493092.1"/>
    <property type="molecule type" value="Genomic_DNA"/>
</dbReference>
<proteinExistence type="predicted"/>
<dbReference type="InterPro" id="IPR051681">
    <property type="entry name" value="Ser/Thr_Kinases-Pseudokinases"/>
</dbReference>